<sequence length="301" mass="34807">MCRVCYSLLLKGELDEAQVSNEQEEGKEERQEEEGEEEYCRPPPPPDPPNKTFVQPAPSHDGAPTFVAYKVYDTTPDSEGALRLLRPPFGIVVYDTTHTACPARSARLARALFDWTWRIRKIHSRPDRIEVVTLPLPQSLLDVERIEACTRHYEDESRNRLLIADKAEAASWFLPERIMDNHYARRILAINRFEDDGNNDAEVAFWEESLGNRDPFCPAMEEPKESRSGSFLCIDWQPRKETWQLFNGMPYSPEFRVSFHVFGFEGFGPCCMDMVDAIEIFYNHFIPDGLLDRQLEEARKA</sequence>
<accession>A0ACC3YV55</accession>
<reference evidence="1 2" key="1">
    <citation type="journal article" date="2020" name="Phytopathology">
        <title>Genome Sequence Resources of Colletotrichum truncatum, C. plurivorum, C. musicola, and C. sojae: Four Species Pathogenic to Soybean (Glycine max).</title>
        <authorList>
            <person name="Rogerio F."/>
            <person name="Boufleur T.R."/>
            <person name="Ciampi-Guillardi M."/>
            <person name="Sukno S.A."/>
            <person name="Thon M.R."/>
            <person name="Massola Junior N.S."/>
            <person name="Baroncelli R."/>
        </authorList>
    </citation>
    <scope>NUCLEOTIDE SEQUENCE [LARGE SCALE GENOMIC DNA]</scope>
    <source>
        <strain evidence="1 2">CMES1059</strain>
    </source>
</reference>
<dbReference type="EMBL" id="VUJX02000006">
    <property type="protein sequence ID" value="KAL0935739.1"/>
    <property type="molecule type" value="Genomic_DNA"/>
</dbReference>
<evidence type="ECO:0000313" key="2">
    <source>
        <dbReference type="Proteomes" id="UP000805649"/>
    </source>
</evidence>
<proteinExistence type="predicted"/>
<organism evidence="1 2">
    <name type="scientific">Colletotrichum truncatum</name>
    <name type="common">Anthracnose fungus</name>
    <name type="synonym">Colletotrichum capsici</name>
    <dbReference type="NCBI Taxonomy" id="5467"/>
    <lineage>
        <taxon>Eukaryota</taxon>
        <taxon>Fungi</taxon>
        <taxon>Dikarya</taxon>
        <taxon>Ascomycota</taxon>
        <taxon>Pezizomycotina</taxon>
        <taxon>Sordariomycetes</taxon>
        <taxon>Hypocreomycetidae</taxon>
        <taxon>Glomerellales</taxon>
        <taxon>Glomerellaceae</taxon>
        <taxon>Colletotrichum</taxon>
        <taxon>Colletotrichum truncatum species complex</taxon>
    </lineage>
</organism>
<keyword evidence="2" id="KW-1185">Reference proteome</keyword>
<gene>
    <name evidence="1" type="ORF">CTRU02_210330</name>
</gene>
<dbReference type="Proteomes" id="UP000805649">
    <property type="component" value="Unassembled WGS sequence"/>
</dbReference>
<protein>
    <submittedName>
        <fullName evidence="1">ArcA-like protein</fullName>
    </submittedName>
</protein>
<comment type="caution">
    <text evidence="1">The sequence shown here is derived from an EMBL/GenBank/DDBJ whole genome shotgun (WGS) entry which is preliminary data.</text>
</comment>
<name>A0ACC3YV55_COLTU</name>
<evidence type="ECO:0000313" key="1">
    <source>
        <dbReference type="EMBL" id="KAL0935739.1"/>
    </source>
</evidence>